<gene>
    <name evidence="2" type="ORF">KDU71_15660</name>
</gene>
<keyword evidence="1" id="KW-0472">Membrane</keyword>
<dbReference type="AlphaFoldDB" id="A0A941F5W8"/>
<reference evidence="2" key="1">
    <citation type="journal article" date="2018" name="Int. J. Syst. Evol. Microbiol.">
        <title>Carboxylicivirga sediminis sp. nov., isolated from coastal sediment.</title>
        <authorList>
            <person name="Wang F.Q."/>
            <person name="Ren L.H."/>
            <person name="Zou R.J."/>
            <person name="Sun Y.Z."/>
            <person name="Liu X.J."/>
            <person name="Jiang F."/>
            <person name="Liu L.J."/>
        </authorList>
    </citation>
    <scope>NUCLEOTIDE SEQUENCE</scope>
    <source>
        <strain evidence="2">JR1</strain>
    </source>
</reference>
<name>A0A941F5W8_9BACT</name>
<feature type="transmembrane region" description="Helical" evidence="1">
    <location>
        <begin position="155"/>
        <end position="173"/>
    </location>
</feature>
<evidence type="ECO:0000256" key="1">
    <source>
        <dbReference type="SAM" id="Phobius"/>
    </source>
</evidence>
<evidence type="ECO:0000313" key="2">
    <source>
        <dbReference type="EMBL" id="MBR8537009.1"/>
    </source>
</evidence>
<dbReference type="EMBL" id="JAGTAR010000025">
    <property type="protein sequence ID" value="MBR8537009.1"/>
    <property type="molecule type" value="Genomic_DNA"/>
</dbReference>
<accession>A0A941F5W8</accession>
<keyword evidence="1" id="KW-1133">Transmembrane helix</keyword>
<feature type="transmembrane region" description="Helical" evidence="1">
    <location>
        <begin position="39"/>
        <end position="58"/>
    </location>
</feature>
<proteinExistence type="predicted"/>
<comment type="caution">
    <text evidence="2">The sequence shown here is derived from an EMBL/GenBank/DDBJ whole genome shotgun (WGS) entry which is preliminary data.</text>
</comment>
<keyword evidence="3" id="KW-1185">Reference proteome</keyword>
<sequence>MVVSSGGWEVRRIDIRLLQFITLLENRQMFFEQRPYHRIVAFLCIAIHLIGCSGNRWVTSYNKSVELEGDYTVFINQNYRNYYHQLYGAVTSDSALLGYIIPDEEINTVPRQLDYYVVYCDMQLADAAADSLSVAISFDAIIKVRQFEYNKNVKYARTAVLVALPFVLAIIIYHEYQSMNLDVGWSG</sequence>
<dbReference type="Proteomes" id="UP000679220">
    <property type="component" value="Unassembled WGS sequence"/>
</dbReference>
<evidence type="ECO:0000313" key="3">
    <source>
        <dbReference type="Proteomes" id="UP000679220"/>
    </source>
</evidence>
<keyword evidence="1" id="KW-0812">Transmembrane</keyword>
<reference evidence="2" key="2">
    <citation type="submission" date="2021-04" db="EMBL/GenBank/DDBJ databases">
        <authorList>
            <person name="Zhang T."/>
            <person name="Zhang Y."/>
            <person name="Lu D."/>
            <person name="Zuo D."/>
            <person name="Du Z."/>
        </authorList>
    </citation>
    <scope>NUCLEOTIDE SEQUENCE</scope>
    <source>
        <strain evidence="2">JR1</strain>
    </source>
</reference>
<organism evidence="2 3">
    <name type="scientific">Carboxylicivirga sediminis</name>
    <dbReference type="NCBI Taxonomy" id="2006564"/>
    <lineage>
        <taxon>Bacteria</taxon>
        <taxon>Pseudomonadati</taxon>
        <taxon>Bacteroidota</taxon>
        <taxon>Bacteroidia</taxon>
        <taxon>Marinilabiliales</taxon>
        <taxon>Marinilabiliaceae</taxon>
        <taxon>Carboxylicivirga</taxon>
    </lineage>
</organism>
<protein>
    <submittedName>
        <fullName evidence="2">Uncharacterized protein</fullName>
    </submittedName>
</protein>